<keyword evidence="4" id="KW-1185">Reference proteome</keyword>
<evidence type="ECO:0000256" key="1">
    <source>
        <dbReference type="SAM" id="SignalP"/>
    </source>
</evidence>
<dbReference type="EMBL" id="JBHSQK010000050">
    <property type="protein sequence ID" value="MFC5950526.1"/>
    <property type="molecule type" value="Genomic_DNA"/>
</dbReference>
<gene>
    <name evidence="3" type="ORF">ACFQH9_19840</name>
</gene>
<name>A0ABW1IA16_9PSEU</name>
<dbReference type="PANTHER" id="PTHR12147">
    <property type="entry name" value="METALLOPEPTIDASE M28 FAMILY MEMBER"/>
    <property type="match status" value="1"/>
</dbReference>
<keyword evidence="1" id="KW-0732">Signal</keyword>
<sequence length="325" mass="33958">MVDHRHRARRAGIMRTGLVALLAGLAVACSGTAPISPSPVPSPFSDRLVAQVTGDGTFAQLTELQRIADAHGGNRATGRPGYDASVDHVAEVLRAAGFDVTTPEFSFRDRTYRNVIAQTRTGDSGQVLLAGAHLDSVRDGPGINDNGTGVATLLEIATRMTGSPPLGRAVRFAFWGAEERDYEGSQGYVDSLSAADRRAILLYLNLDMTGSPNAGYFVQGDEPATRDLAARLTALGAAPDTVKFDGGSDYAPFVAAGIPSAGLLAGDEQVKSADQAAKWGGTAGQVFDRCYHAACDTLTNVDRVALDRFGDATAGTLASLATSRD</sequence>
<dbReference type="Pfam" id="PF04389">
    <property type="entry name" value="Peptidase_M28"/>
    <property type="match status" value="1"/>
</dbReference>
<feature type="chain" id="PRO_5045142477" evidence="1">
    <location>
        <begin position="29"/>
        <end position="325"/>
    </location>
</feature>
<reference evidence="4" key="1">
    <citation type="journal article" date="2019" name="Int. J. Syst. Evol. Microbiol.">
        <title>The Global Catalogue of Microorganisms (GCM) 10K type strain sequencing project: providing services to taxonomists for standard genome sequencing and annotation.</title>
        <authorList>
            <consortium name="The Broad Institute Genomics Platform"/>
            <consortium name="The Broad Institute Genome Sequencing Center for Infectious Disease"/>
            <person name="Wu L."/>
            <person name="Ma J."/>
        </authorList>
    </citation>
    <scope>NUCLEOTIDE SEQUENCE [LARGE SCALE GENOMIC DNA]</scope>
    <source>
        <strain evidence="4">CGMCC 4.7397</strain>
    </source>
</reference>
<dbReference type="RefSeq" id="WP_379567657.1">
    <property type="nucleotide sequence ID" value="NZ_JBHSQK010000050.1"/>
</dbReference>
<dbReference type="SUPFAM" id="SSF53187">
    <property type="entry name" value="Zn-dependent exopeptidases"/>
    <property type="match status" value="1"/>
</dbReference>
<evidence type="ECO:0000259" key="2">
    <source>
        <dbReference type="Pfam" id="PF04389"/>
    </source>
</evidence>
<organism evidence="3 4">
    <name type="scientific">Pseudonocardia lutea</name>
    <dbReference type="NCBI Taxonomy" id="2172015"/>
    <lineage>
        <taxon>Bacteria</taxon>
        <taxon>Bacillati</taxon>
        <taxon>Actinomycetota</taxon>
        <taxon>Actinomycetes</taxon>
        <taxon>Pseudonocardiales</taxon>
        <taxon>Pseudonocardiaceae</taxon>
        <taxon>Pseudonocardia</taxon>
    </lineage>
</organism>
<dbReference type="InterPro" id="IPR007484">
    <property type="entry name" value="Peptidase_M28"/>
</dbReference>
<proteinExistence type="predicted"/>
<accession>A0ABW1IA16</accession>
<evidence type="ECO:0000313" key="4">
    <source>
        <dbReference type="Proteomes" id="UP001596119"/>
    </source>
</evidence>
<evidence type="ECO:0000313" key="3">
    <source>
        <dbReference type="EMBL" id="MFC5950526.1"/>
    </source>
</evidence>
<feature type="domain" description="Peptidase M28" evidence="2">
    <location>
        <begin position="114"/>
        <end position="314"/>
    </location>
</feature>
<dbReference type="Proteomes" id="UP001596119">
    <property type="component" value="Unassembled WGS sequence"/>
</dbReference>
<dbReference type="PROSITE" id="PS51257">
    <property type="entry name" value="PROKAR_LIPOPROTEIN"/>
    <property type="match status" value="1"/>
</dbReference>
<dbReference type="InterPro" id="IPR045175">
    <property type="entry name" value="M28_fam"/>
</dbReference>
<protein>
    <submittedName>
        <fullName evidence="3">M28 family peptidase</fullName>
    </submittedName>
</protein>
<dbReference type="PANTHER" id="PTHR12147:SF26">
    <property type="entry name" value="PEPTIDASE M28 DOMAIN-CONTAINING PROTEIN"/>
    <property type="match status" value="1"/>
</dbReference>
<feature type="signal peptide" evidence="1">
    <location>
        <begin position="1"/>
        <end position="28"/>
    </location>
</feature>
<dbReference type="Gene3D" id="3.40.630.10">
    <property type="entry name" value="Zn peptidases"/>
    <property type="match status" value="1"/>
</dbReference>
<comment type="caution">
    <text evidence="3">The sequence shown here is derived from an EMBL/GenBank/DDBJ whole genome shotgun (WGS) entry which is preliminary data.</text>
</comment>